<dbReference type="EMBL" id="CP001734">
    <property type="protein sequence ID" value="ACV68318.1"/>
    <property type="molecule type" value="Genomic_DNA"/>
</dbReference>
<dbReference type="KEGG" id="drt:Dret_1030"/>
<dbReference type="InterPro" id="IPR011042">
    <property type="entry name" value="6-blade_b-propeller_TolB-like"/>
</dbReference>
<dbReference type="OrthoDB" id="5391607at2"/>
<dbReference type="SUPFAM" id="SSF82171">
    <property type="entry name" value="DPP6 N-terminal domain-like"/>
    <property type="match status" value="1"/>
</dbReference>
<gene>
    <name evidence="1" type="ordered locus">Dret_1030</name>
</gene>
<proteinExistence type="predicted"/>
<accession>C8X1Z5</accession>
<dbReference type="AlphaFoldDB" id="C8X1Z5"/>
<dbReference type="RefSeq" id="WP_015751469.1">
    <property type="nucleotide sequence ID" value="NC_013223.1"/>
</dbReference>
<name>C8X1Z5_DESRD</name>
<reference evidence="2" key="1">
    <citation type="submission" date="2009-09" db="EMBL/GenBank/DDBJ databases">
        <title>The complete chromosome of Desulfohalobium retbaense DSM 5692.</title>
        <authorList>
            <consortium name="US DOE Joint Genome Institute (JGI-PGF)"/>
            <person name="Lucas S."/>
            <person name="Copeland A."/>
            <person name="Lapidus A."/>
            <person name="Glavina del Rio T."/>
            <person name="Dalin E."/>
            <person name="Tice H."/>
            <person name="Bruce D."/>
            <person name="Goodwin L."/>
            <person name="Pitluck S."/>
            <person name="Kyrpides N."/>
            <person name="Mavromatis K."/>
            <person name="Ivanova N."/>
            <person name="Mikhailova N."/>
            <person name="Munk A.C."/>
            <person name="Brettin T."/>
            <person name="Detter J.C."/>
            <person name="Han C."/>
            <person name="Tapia R."/>
            <person name="Larimer F."/>
            <person name="Land M."/>
            <person name="Hauser L."/>
            <person name="Markowitz V."/>
            <person name="Cheng J.-F."/>
            <person name="Hugenholtz P."/>
            <person name="Woyke T."/>
            <person name="Wu D."/>
            <person name="Spring S."/>
            <person name="Klenk H.-P."/>
            <person name="Eisen J.A."/>
        </authorList>
    </citation>
    <scope>NUCLEOTIDE SEQUENCE [LARGE SCALE GENOMIC DNA]</scope>
    <source>
        <strain evidence="2">DSM 5692</strain>
    </source>
</reference>
<dbReference type="HOGENOM" id="CLU_653329_0_0_7"/>
<dbReference type="Gene3D" id="2.120.10.30">
    <property type="entry name" value="TolB, C-terminal domain"/>
    <property type="match status" value="2"/>
</dbReference>
<sequence length="419" mass="47283">MVLEWDWEPGDKLVHDTSTCTADSEWIEEPIVSPDGQRVASVVKLGEFEFGLSVNGTPWETTFDRIWYPRFTPDGRLTAITQQEEEWTISIEGTPWEETYGFVWQTMFSEDGAHVAAAVQQDMQFYGVTVDGKVWENMFEAATDFVFSPKGNASAAVAQVQSFGQADIFTFQNGCFTVAVNGEPWDSVFVNAWTPTFDATGTHVAAQVRHTLYDYTIAVDGKPWAQTFNAVWEPTFHPQTGAVLAPVRHGGAWGLAQDGQFIWQPRYAQLWKLQFSPDGQRVAAVCAPRYGHWTVTVDDTPWHTELNQFITDLRWSPDSQRIGVIGKEGNRWKILVDDTEWPGDYDMTWAPVFSPDSQNVAAKVEQNGKYTVLLNGKAYKEEFDGLWDPVFSPDGTHLLLRAMRGTNYHRIVVPISEFA</sequence>
<protein>
    <recommendedName>
        <fullName evidence="3">WD40 repeat domain-containing protein</fullName>
    </recommendedName>
</protein>
<dbReference type="NCBIfam" id="NF045725">
    <property type="entry name" value="TmcD_fam"/>
    <property type="match status" value="1"/>
</dbReference>
<organism evidence="1 2">
    <name type="scientific">Desulfohalobium retbaense (strain ATCC 49708 / DSM 5692 / JCM 16813 / HR100)</name>
    <dbReference type="NCBI Taxonomy" id="485915"/>
    <lineage>
        <taxon>Bacteria</taxon>
        <taxon>Pseudomonadati</taxon>
        <taxon>Thermodesulfobacteriota</taxon>
        <taxon>Desulfovibrionia</taxon>
        <taxon>Desulfovibrionales</taxon>
        <taxon>Desulfohalobiaceae</taxon>
        <taxon>Desulfohalobium</taxon>
    </lineage>
</organism>
<evidence type="ECO:0008006" key="3">
    <source>
        <dbReference type="Google" id="ProtNLM"/>
    </source>
</evidence>
<reference evidence="1 2" key="2">
    <citation type="journal article" date="2010" name="Stand. Genomic Sci.">
        <title>Complete genome sequence of Desulfohalobium retbaense type strain (HR(100)).</title>
        <authorList>
            <person name="Spring S."/>
            <person name="Nolan M."/>
            <person name="Lapidus A."/>
            <person name="Glavina Del Rio T."/>
            <person name="Copeland A."/>
            <person name="Tice H."/>
            <person name="Cheng J.F."/>
            <person name="Lucas S."/>
            <person name="Land M."/>
            <person name="Chen F."/>
            <person name="Bruce D."/>
            <person name="Goodwin L."/>
            <person name="Pitluck S."/>
            <person name="Ivanova N."/>
            <person name="Mavromatis K."/>
            <person name="Mikhailova N."/>
            <person name="Pati A."/>
            <person name="Chen A."/>
            <person name="Palaniappan K."/>
            <person name="Hauser L."/>
            <person name="Chang Y.J."/>
            <person name="Jeffries C.D."/>
            <person name="Munk C."/>
            <person name="Kiss H."/>
            <person name="Chain P."/>
            <person name="Han C."/>
            <person name="Brettin T."/>
            <person name="Detter J.C."/>
            <person name="Schuler E."/>
            <person name="Goker M."/>
            <person name="Rohde M."/>
            <person name="Bristow J."/>
            <person name="Eisen J.A."/>
            <person name="Markowitz V."/>
            <person name="Hugenholtz P."/>
            <person name="Kyrpides N.C."/>
            <person name="Klenk H.P."/>
        </authorList>
    </citation>
    <scope>NUCLEOTIDE SEQUENCE [LARGE SCALE GENOMIC DNA]</scope>
    <source>
        <strain evidence="1 2">DSM 5692</strain>
    </source>
</reference>
<evidence type="ECO:0000313" key="1">
    <source>
        <dbReference type="EMBL" id="ACV68318.1"/>
    </source>
</evidence>
<dbReference type="Proteomes" id="UP000001052">
    <property type="component" value="Chromosome"/>
</dbReference>
<evidence type="ECO:0000313" key="2">
    <source>
        <dbReference type="Proteomes" id="UP000001052"/>
    </source>
</evidence>
<dbReference type="eggNOG" id="COG0823">
    <property type="taxonomic scope" value="Bacteria"/>
</dbReference>
<keyword evidence="2" id="KW-1185">Reference proteome</keyword>
<dbReference type="STRING" id="485915.Dret_1030"/>